<dbReference type="EMBL" id="CAJPDR010000219">
    <property type="protein sequence ID" value="CAF9926828.1"/>
    <property type="molecule type" value="Genomic_DNA"/>
</dbReference>
<dbReference type="AlphaFoldDB" id="A0A8H3IPN3"/>
<gene>
    <name evidence="2" type="ORF">ALECFALPRED_003537</name>
</gene>
<dbReference type="Proteomes" id="UP000664203">
    <property type="component" value="Unassembled WGS sequence"/>
</dbReference>
<feature type="region of interest" description="Disordered" evidence="1">
    <location>
        <begin position="1"/>
        <end position="67"/>
    </location>
</feature>
<sequence>MQDELRYLQEAEGTQRADGKETETSKNSKGTPPATAGHTLKRTWSTGKDASGTGEPKHTYLTNNSSPVGRWFKESMREQPWHNISGVPELPPSKGSIVMRGETSGNSAVAGSDQRKVSEFDE</sequence>
<organism evidence="2 3">
    <name type="scientific">Alectoria fallacina</name>
    <dbReference type="NCBI Taxonomy" id="1903189"/>
    <lineage>
        <taxon>Eukaryota</taxon>
        <taxon>Fungi</taxon>
        <taxon>Dikarya</taxon>
        <taxon>Ascomycota</taxon>
        <taxon>Pezizomycotina</taxon>
        <taxon>Lecanoromycetes</taxon>
        <taxon>OSLEUM clade</taxon>
        <taxon>Lecanoromycetidae</taxon>
        <taxon>Lecanorales</taxon>
        <taxon>Lecanorineae</taxon>
        <taxon>Parmeliaceae</taxon>
        <taxon>Alectoria</taxon>
    </lineage>
</organism>
<name>A0A8H3IPN3_9LECA</name>
<reference evidence="2" key="1">
    <citation type="submission" date="2021-03" db="EMBL/GenBank/DDBJ databases">
        <authorList>
            <person name="Tagirdzhanova G."/>
        </authorList>
    </citation>
    <scope>NUCLEOTIDE SEQUENCE</scope>
</reference>
<evidence type="ECO:0000313" key="3">
    <source>
        <dbReference type="Proteomes" id="UP000664203"/>
    </source>
</evidence>
<feature type="compositionally biased region" description="Basic and acidic residues" evidence="1">
    <location>
        <begin position="1"/>
        <end position="26"/>
    </location>
</feature>
<protein>
    <submittedName>
        <fullName evidence="2">Uncharacterized protein</fullName>
    </submittedName>
</protein>
<accession>A0A8H3IPN3</accession>
<feature type="compositionally biased region" description="Basic and acidic residues" evidence="1">
    <location>
        <begin position="113"/>
        <end position="122"/>
    </location>
</feature>
<feature type="region of interest" description="Disordered" evidence="1">
    <location>
        <begin position="82"/>
        <end position="122"/>
    </location>
</feature>
<dbReference type="OrthoDB" id="5396946at2759"/>
<evidence type="ECO:0000256" key="1">
    <source>
        <dbReference type="SAM" id="MobiDB-lite"/>
    </source>
</evidence>
<proteinExistence type="predicted"/>
<evidence type="ECO:0000313" key="2">
    <source>
        <dbReference type="EMBL" id="CAF9926828.1"/>
    </source>
</evidence>
<comment type="caution">
    <text evidence="2">The sequence shown here is derived from an EMBL/GenBank/DDBJ whole genome shotgun (WGS) entry which is preliminary data.</text>
</comment>
<keyword evidence="3" id="KW-1185">Reference proteome</keyword>